<gene>
    <name evidence="2" type="ORF">OsI_23096</name>
</gene>
<name>B8B2U8_ORYSI</name>
<proteinExistence type="predicted"/>
<dbReference type="Gramene" id="BGIOSGA022979-TA">
    <property type="protein sequence ID" value="BGIOSGA022979-PA"/>
    <property type="gene ID" value="BGIOSGA022979"/>
</dbReference>
<reference evidence="2 3" key="1">
    <citation type="journal article" date="2005" name="PLoS Biol.">
        <title>The genomes of Oryza sativa: a history of duplications.</title>
        <authorList>
            <person name="Yu J."/>
            <person name="Wang J."/>
            <person name="Lin W."/>
            <person name="Li S."/>
            <person name="Li H."/>
            <person name="Zhou J."/>
            <person name="Ni P."/>
            <person name="Dong W."/>
            <person name="Hu S."/>
            <person name="Zeng C."/>
            <person name="Zhang J."/>
            <person name="Zhang Y."/>
            <person name="Li R."/>
            <person name="Xu Z."/>
            <person name="Li S."/>
            <person name="Li X."/>
            <person name="Zheng H."/>
            <person name="Cong L."/>
            <person name="Lin L."/>
            <person name="Yin J."/>
            <person name="Geng J."/>
            <person name="Li G."/>
            <person name="Shi J."/>
            <person name="Liu J."/>
            <person name="Lv H."/>
            <person name="Li J."/>
            <person name="Wang J."/>
            <person name="Deng Y."/>
            <person name="Ran L."/>
            <person name="Shi X."/>
            <person name="Wang X."/>
            <person name="Wu Q."/>
            <person name="Li C."/>
            <person name="Ren X."/>
            <person name="Wang J."/>
            <person name="Wang X."/>
            <person name="Li D."/>
            <person name="Liu D."/>
            <person name="Zhang X."/>
            <person name="Ji Z."/>
            <person name="Zhao W."/>
            <person name="Sun Y."/>
            <person name="Zhang Z."/>
            <person name="Bao J."/>
            <person name="Han Y."/>
            <person name="Dong L."/>
            <person name="Ji J."/>
            <person name="Chen P."/>
            <person name="Wu S."/>
            <person name="Liu J."/>
            <person name="Xiao Y."/>
            <person name="Bu D."/>
            <person name="Tan J."/>
            <person name="Yang L."/>
            <person name="Ye C."/>
            <person name="Zhang J."/>
            <person name="Xu J."/>
            <person name="Zhou Y."/>
            <person name="Yu Y."/>
            <person name="Zhang B."/>
            <person name="Zhuang S."/>
            <person name="Wei H."/>
            <person name="Liu B."/>
            <person name="Lei M."/>
            <person name="Yu H."/>
            <person name="Li Y."/>
            <person name="Xu H."/>
            <person name="Wei S."/>
            <person name="He X."/>
            <person name="Fang L."/>
            <person name="Zhang Z."/>
            <person name="Zhang Y."/>
            <person name="Huang X."/>
            <person name="Su Z."/>
            <person name="Tong W."/>
            <person name="Li J."/>
            <person name="Tong Z."/>
            <person name="Li S."/>
            <person name="Ye J."/>
            <person name="Wang L."/>
            <person name="Fang L."/>
            <person name="Lei T."/>
            <person name="Chen C."/>
            <person name="Chen H."/>
            <person name="Xu Z."/>
            <person name="Li H."/>
            <person name="Huang H."/>
            <person name="Zhang F."/>
            <person name="Xu H."/>
            <person name="Li N."/>
            <person name="Zhao C."/>
            <person name="Li S."/>
            <person name="Dong L."/>
            <person name="Huang Y."/>
            <person name="Li L."/>
            <person name="Xi Y."/>
            <person name="Qi Q."/>
            <person name="Li W."/>
            <person name="Zhang B."/>
            <person name="Hu W."/>
            <person name="Zhang Y."/>
            <person name="Tian X."/>
            <person name="Jiao Y."/>
            <person name="Liang X."/>
            <person name="Jin J."/>
            <person name="Gao L."/>
            <person name="Zheng W."/>
            <person name="Hao B."/>
            <person name="Liu S."/>
            <person name="Wang W."/>
            <person name="Yuan L."/>
            <person name="Cao M."/>
            <person name="McDermott J."/>
            <person name="Samudrala R."/>
            <person name="Wang J."/>
            <person name="Wong G.K."/>
            <person name="Yang H."/>
        </authorList>
    </citation>
    <scope>NUCLEOTIDE SEQUENCE [LARGE SCALE GENOMIC DNA]</scope>
    <source>
        <strain evidence="3">cv. 93-11</strain>
    </source>
</reference>
<accession>B8B2U8</accession>
<dbReference type="EMBL" id="CM000131">
    <property type="protein sequence ID" value="EEC80678.1"/>
    <property type="molecule type" value="Genomic_DNA"/>
</dbReference>
<evidence type="ECO:0000256" key="1">
    <source>
        <dbReference type="SAM" id="MobiDB-lite"/>
    </source>
</evidence>
<feature type="compositionally biased region" description="Gly residues" evidence="1">
    <location>
        <begin position="1"/>
        <end position="18"/>
    </location>
</feature>
<evidence type="ECO:0000313" key="3">
    <source>
        <dbReference type="Proteomes" id="UP000007015"/>
    </source>
</evidence>
<evidence type="ECO:0000313" key="2">
    <source>
        <dbReference type="EMBL" id="EEC80678.1"/>
    </source>
</evidence>
<feature type="region of interest" description="Disordered" evidence="1">
    <location>
        <begin position="1"/>
        <end position="44"/>
    </location>
</feature>
<keyword evidence="3" id="KW-1185">Reference proteome</keyword>
<sequence length="67" mass="6539">MSGDGGTASGSAGRGASSGGVPAEQVAAVASTEEQTEGSRGPETMAQALGFSSLKMVVRRLASVARL</sequence>
<dbReference type="AlphaFoldDB" id="B8B2U8"/>
<dbReference type="Proteomes" id="UP000007015">
    <property type="component" value="Chromosome 6"/>
</dbReference>
<protein>
    <submittedName>
        <fullName evidence="2">Uncharacterized protein</fullName>
    </submittedName>
</protein>
<organism evidence="2 3">
    <name type="scientific">Oryza sativa subsp. indica</name>
    <name type="common">Rice</name>
    <dbReference type="NCBI Taxonomy" id="39946"/>
    <lineage>
        <taxon>Eukaryota</taxon>
        <taxon>Viridiplantae</taxon>
        <taxon>Streptophyta</taxon>
        <taxon>Embryophyta</taxon>
        <taxon>Tracheophyta</taxon>
        <taxon>Spermatophyta</taxon>
        <taxon>Magnoliopsida</taxon>
        <taxon>Liliopsida</taxon>
        <taxon>Poales</taxon>
        <taxon>Poaceae</taxon>
        <taxon>BOP clade</taxon>
        <taxon>Oryzoideae</taxon>
        <taxon>Oryzeae</taxon>
        <taxon>Oryzinae</taxon>
        <taxon>Oryza</taxon>
        <taxon>Oryza sativa</taxon>
    </lineage>
</organism>
<dbReference type="HOGENOM" id="CLU_2816991_0_0_1"/>